<evidence type="ECO:0000313" key="3">
    <source>
        <dbReference type="EMBL" id="MBB4676356.1"/>
    </source>
</evidence>
<dbReference type="CDD" id="cd07814">
    <property type="entry name" value="SRPBCC_CalC_Aha1-like"/>
    <property type="match status" value="1"/>
</dbReference>
<evidence type="ECO:0000259" key="2">
    <source>
        <dbReference type="Pfam" id="PF08327"/>
    </source>
</evidence>
<proteinExistence type="inferred from homology"/>
<name>A0A7W7FRT7_9PSEU</name>
<accession>A0A7W7FRT7</accession>
<dbReference type="Pfam" id="PF08327">
    <property type="entry name" value="AHSA1"/>
    <property type="match status" value="1"/>
</dbReference>
<dbReference type="EMBL" id="JACHMH010000001">
    <property type="protein sequence ID" value="MBB4676356.1"/>
    <property type="molecule type" value="Genomic_DNA"/>
</dbReference>
<gene>
    <name evidence="3" type="ORF">HNR67_002474</name>
</gene>
<dbReference type="InterPro" id="IPR013538">
    <property type="entry name" value="ASHA1/2-like_C"/>
</dbReference>
<feature type="domain" description="Activator of Hsp90 ATPase homologue 1/2-like C-terminal" evidence="2">
    <location>
        <begin position="15"/>
        <end position="144"/>
    </location>
</feature>
<protein>
    <submittedName>
        <fullName evidence="3">Uncharacterized protein YndB with AHSA1/START domain</fullName>
    </submittedName>
</protein>
<dbReference type="AlphaFoldDB" id="A0A7W7FRT7"/>
<comment type="caution">
    <text evidence="3">The sequence shown here is derived from an EMBL/GenBank/DDBJ whole genome shotgun (WGS) entry which is preliminary data.</text>
</comment>
<dbReference type="Gene3D" id="3.30.530.20">
    <property type="match status" value="1"/>
</dbReference>
<dbReference type="Proteomes" id="UP000533598">
    <property type="component" value="Unassembled WGS sequence"/>
</dbReference>
<comment type="similarity">
    <text evidence="1">Belongs to the AHA1 family.</text>
</comment>
<dbReference type="SUPFAM" id="SSF55961">
    <property type="entry name" value="Bet v1-like"/>
    <property type="match status" value="1"/>
</dbReference>
<evidence type="ECO:0000256" key="1">
    <source>
        <dbReference type="ARBA" id="ARBA00006817"/>
    </source>
</evidence>
<dbReference type="RefSeq" id="WP_185002192.1">
    <property type="nucleotide sequence ID" value="NZ_BAAAUI010000056.1"/>
</dbReference>
<dbReference type="InterPro" id="IPR023393">
    <property type="entry name" value="START-like_dom_sf"/>
</dbReference>
<evidence type="ECO:0000313" key="4">
    <source>
        <dbReference type="Proteomes" id="UP000533598"/>
    </source>
</evidence>
<sequence length="149" mass="16719">MTNATDIKVDQYLAHPPAKVWRALTDPARLARWLMPNDFQPVLGHRFTFNRGEPLPAVRTDGIAHCEVLAIEPERLLRISFDDSGPDNGMRTTITWTLEPEGRGTRLFLAHTGFDPDNEFQQLSRKFMGSGWSSGVAAALARLLDEETD</sequence>
<organism evidence="3 4">
    <name type="scientific">Crossiella cryophila</name>
    <dbReference type="NCBI Taxonomy" id="43355"/>
    <lineage>
        <taxon>Bacteria</taxon>
        <taxon>Bacillati</taxon>
        <taxon>Actinomycetota</taxon>
        <taxon>Actinomycetes</taxon>
        <taxon>Pseudonocardiales</taxon>
        <taxon>Pseudonocardiaceae</taxon>
        <taxon>Crossiella</taxon>
    </lineage>
</organism>
<reference evidence="3 4" key="1">
    <citation type="submission" date="2020-08" db="EMBL/GenBank/DDBJ databases">
        <title>Sequencing the genomes of 1000 actinobacteria strains.</title>
        <authorList>
            <person name="Klenk H.-P."/>
        </authorList>
    </citation>
    <scope>NUCLEOTIDE SEQUENCE [LARGE SCALE GENOMIC DNA]</scope>
    <source>
        <strain evidence="3 4">DSM 44230</strain>
    </source>
</reference>
<keyword evidence="4" id="KW-1185">Reference proteome</keyword>